<reference evidence="12" key="1">
    <citation type="journal article" date="2017" name="Proc. Natl. Acad. Sci. U.S.A.">
        <title>Simulation of Deepwater Horizon oil plume reveals substrate specialization within a complex community of hydrocarbon-degraders.</title>
        <authorList>
            <person name="Hu P."/>
            <person name="Dubinsky E.A."/>
            <person name="Probst A.J."/>
            <person name="Wang J."/>
            <person name="Sieber C.M.K."/>
            <person name="Tom L.M."/>
            <person name="Gardinali P."/>
            <person name="Banfield J.F."/>
            <person name="Atlas R.M."/>
            <person name="Andersen G.L."/>
        </authorList>
    </citation>
    <scope>NUCLEOTIDE SEQUENCE [LARGE SCALE GENOMIC DNA]</scope>
</reference>
<keyword evidence="4 7" id="KW-0689">Ribosomal protein</keyword>
<dbReference type="Pfam" id="PF03948">
    <property type="entry name" value="Ribosomal_L9_C"/>
    <property type="match status" value="1"/>
</dbReference>
<dbReference type="InterPro" id="IPR020070">
    <property type="entry name" value="Ribosomal_bL9_N"/>
</dbReference>
<evidence type="ECO:0000259" key="9">
    <source>
        <dbReference type="Pfam" id="PF01281"/>
    </source>
</evidence>
<keyword evidence="2 7" id="KW-0699">rRNA-binding</keyword>
<dbReference type="InterPro" id="IPR020069">
    <property type="entry name" value="Ribosomal_bL9_C"/>
</dbReference>
<evidence type="ECO:0000313" key="11">
    <source>
        <dbReference type="EMBL" id="OUR96390.1"/>
    </source>
</evidence>
<dbReference type="AlphaFoldDB" id="A0A1Y5FC10"/>
<dbReference type="SUPFAM" id="SSF55653">
    <property type="entry name" value="Ribosomal protein L9 C-domain"/>
    <property type="match status" value="1"/>
</dbReference>
<feature type="domain" description="Ribosomal protein L9" evidence="9">
    <location>
        <begin position="1"/>
        <end position="47"/>
    </location>
</feature>
<feature type="coiled-coil region" evidence="8">
    <location>
        <begin position="151"/>
        <end position="199"/>
    </location>
</feature>
<name>A0A1Y5FC10_9BACT</name>
<evidence type="ECO:0000256" key="5">
    <source>
        <dbReference type="ARBA" id="ARBA00023274"/>
    </source>
</evidence>
<dbReference type="InterPro" id="IPR020594">
    <property type="entry name" value="Ribosomal_bL9_bac/chp"/>
</dbReference>
<dbReference type="SUPFAM" id="SSF55658">
    <property type="entry name" value="L9 N-domain-like"/>
    <property type="match status" value="1"/>
</dbReference>
<dbReference type="Pfam" id="PF01281">
    <property type="entry name" value="Ribosomal_L9_N"/>
    <property type="match status" value="1"/>
</dbReference>
<dbReference type="GO" id="GO:0006412">
    <property type="term" value="P:translation"/>
    <property type="evidence" value="ECO:0007669"/>
    <property type="project" value="UniProtKB-UniRule"/>
</dbReference>
<comment type="caution">
    <text evidence="11">The sequence shown here is derived from an EMBL/GenBank/DDBJ whole genome shotgun (WGS) entry which is preliminary data.</text>
</comment>
<dbReference type="Gene3D" id="3.10.430.100">
    <property type="entry name" value="Ribosomal protein L9, C-terminal domain"/>
    <property type="match status" value="1"/>
</dbReference>
<dbReference type="InterPro" id="IPR036935">
    <property type="entry name" value="Ribosomal_bL9_N_sf"/>
</dbReference>
<evidence type="ECO:0000256" key="6">
    <source>
        <dbReference type="ARBA" id="ARBA00035292"/>
    </source>
</evidence>
<dbReference type="InterPro" id="IPR036791">
    <property type="entry name" value="Ribosomal_bL9_C_sf"/>
</dbReference>
<keyword evidence="3 7" id="KW-0694">RNA-binding</keyword>
<evidence type="ECO:0000256" key="1">
    <source>
        <dbReference type="ARBA" id="ARBA00010605"/>
    </source>
</evidence>
<comment type="function">
    <text evidence="7">Binds to the 23S rRNA.</text>
</comment>
<proteinExistence type="inferred from homology"/>
<comment type="similarity">
    <text evidence="1 7">Belongs to the bacterial ribosomal protein bL9 family.</text>
</comment>
<keyword evidence="5 7" id="KW-0687">Ribonucleoprotein</keyword>
<dbReference type="HAMAP" id="MF_00503">
    <property type="entry name" value="Ribosomal_bL9"/>
    <property type="match status" value="1"/>
</dbReference>
<evidence type="ECO:0000256" key="7">
    <source>
        <dbReference type="HAMAP-Rule" id="MF_00503"/>
    </source>
</evidence>
<organism evidence="11 12">
    <name type="scientific">Halobacteriovorax marinus</name>
    <dbReference type="NCBI Taxonomy" id="97084"/>
    <lineage>
        <taxon>Bacteria</taxon>
        <taxon>Pseudomonadati</taxon>
        <taxon>Bdellovibrionota</taxon>
        <taxon>Bacteriovoracia</taxon>
        <taxon>Bacteriovoracales</taxon>
        <taxon>Halobacteriovoraceae</taxon>
        <taxon>Halobacteriovorax</taxon>
    </lineage>
</organism>
<dbReference type="GO" id="GO:0003735">
    <property type="term" value="F:structural constituent of ribosome"/>
    <property type="evidence" value="ECO:0007669"/>
    <property type="project" value="InterPro"/>
</dbReference>
<dbReference type="GO" id="GO:1990904">
    <property type="term" value="C:ribonucleoprotein complex"/>
    <property type="evidence" value="ECO:0007669"/>
    <property type="project" value="UniProtKB-KW"/>
</dbReference>
<accession>A0A1Y5FC10</accession>
<dbReference type="InterPro" id="IPR009027">
    <property type="entry name" value="Ribosomal_bL9/RNase_H1_N"/>
</dbReference>
<dbReference type="GO" id="GO:0019843">
    <property type="term" value="F:rRNA binding"/>
    <property type="evidence" value="ECO:0007669"/>
    <property type="project" value="UniProtKB-UniRule"/>
</dbReference>
<evidence type="ECO:0000256" key="4">
    <source>
        <dbReference type="ARBA" id="ARBA00022980"/>
    </source>
</evidence>
<evidence type="ECO:0000256" key="3">
    <source>
        <dbReference type="ARBA" id="ARBA00022884"/>
    </source>
</evidence>
<dbReference type="NCBIfam" id="TIGR00158">
    <property type="entry name" value="L9"/>
    <property type="match status" value="1"/>
</dbReference>
<keyword evidence="8" id="KW-0175">Coiled coil</keyword>
<dbReference type="PANTHER" id="PTHR21368">
    <property type="entry name" value="50S RIBOSOMAL PROTEIN L9"/>
    <property type="match status" value="1"/>
</dbReference>
<evidence type="ECO:0000256" key="2">
    <source>
        <dbReference type="ARBA" id="ARBA00022730"/>
    </source>
</evidence>
<dbReference type="InterPro" id="IPR000244">
    <property type="entry name" value="Ribosomal_bL9"/>
</dbReference>
<evidence type="ECO:0000259" key="10">
    <source>
        <dbReference type="Pfam" id="PF03948"/>
    </source>
</evidence>
<dbReference type="Proteomes" id="UP000196531">
    <property type="component" value="Unassembled WGS sequence"/>
</dbReference>
<dbReference type="Gene3D" id="3.40.5.10">
    <property type="entry name" value="Ribosomal protein L9, N-terminal domain"/>
    <property type="match status" value="1"/>
</dbReference>
<evidence type="ECO:0000313" key="12">
    <source>
        <dbReference type="Proteomes" id="UP000196531"/>
    </source>
</evidence>
<dbReference type="EMBL" id="MAAO01000006">
    <property type="protein sequence ID" value="OUR96390.1"/>
    <property type="molecule type" value="Genomic_DNA"/>
</dbReference>
<evidence type="ECO:0000256" key="8">
    <source>
        <dbReference type="SAM" id="Coils"/>
    </source>
</evidence>
<protein>
    <recommendedName>
        <fullName evidence="6 7">Large ribosomal subunit protein bL9</fullName>
    </recommendedName>
</protein>
<feature type="domain" description="Large ribosomal subunit protein bL9 C-terminal" evidence="10">
    <location>
        <begin position="65"/>
        <end position="145"/>
    </location>
</feature>
<sequence length="202" mass="22047">MKVILTERVNTLGNVGEIVNVSQGYGRNYLIPNRFAVLADETNTKQLKHQQKVLASKVAGEKTTATDLAKKVEGLTLEFVRRVAGTGKLFGTVNALEISKELAKQDVQVEKRLIAVGNPIKALGTFNVTAKLFDGVEASFKVNVTLDPVQAEEIKKKNEDAEKKKAAAIAAGENVSEEAAEEVKELTEEEKLKEEANKILRS</sequence>
<dbReference type="GO" id="GO:0005840">
    <property type="term" value="C:ribosome"/>
    <property type="evidence" value="ECO:0007669"/>
    <property type="project" value="UniProtKB-KW"/>
</dbReference>
<gene>
    <name evidence="7" type="primary">rplI</name>
    <name evidence="11" type="ORF">A9Q84_08545</name>
</gene>